<dbReference type="Gene3D" id="2.30.30.140">
    <property type="match status" value="1"/>
</dbReference>
<organism evidence="3 4">
    <name type="scientific">Aureococcus anophagefferens</name>
    <name type="common">Harmful bloom alga</name>
    <dbReference type="NCBI Taxonomy" id="44056"/>
    <lineage>
        <taxon>Eukaryota</taxon>
        <taxon>Sar</taxon>
        <taxon>Stramenopiles</taxon>
        <taxon>Ochrophyta</taxon>
        <taxon>Pelagophyceae</taxon>
        <taxon>Pelagomonadales</taxon>
        <taxon>Pelagomonadaceae</taxon>
        <taxon>Aureococcus</taxon>
    </lineage>
</organism>
<feature type="compositionally biased region" description="Pro residues" evidence="1">
    <location>
        <begin position="58"/>
        <end position="88"/>
    </location>
</feature>
<dbReference type="Pfam" id="PF00271">
    <property type="entry name" value="Helicase_C"/>
    <property type="match status" value="1"/>
</dbReference>
<evidence type="ECO:0000256" key="1">
    <source>
        <dbReference type="SAM" id="MobiDB-lite"/>
    </source>
</evidence>
<feature type="domain" description="Helicase ATP-binding" evidence="2">
    <location>
        <begin position="245"/>
        <end position="405"/>
    </location>
</feature>
<dbReference type="PROSITE" id="PS51192">
    <property type="entry name" value="HELICASE_ATP_BIND_1"/>
    <property type="match status" value="1"/>
</dbReference>
<sequence>MQDALRAVKEAWGAERWAELDSSTKTKLWTLNMKQEDGWRPPALPGAAPEEPASAAPEEPPSAAPEVPPSAAPEEPPSAAPEVPPSVTPEPAAEDGAAPEPDEEDDGLAGLVASLALEPAAAEPEAATAVPDERAEDAPAVPEEPPTAAPDEAPTPVDEAPTTTEAPKEEPPQSIEAPPPAAPDDDDDDLVSALSSLGLGRDPKPKPAPSPFRREPTGPAWASLRDYQRRLVLDAEAALRSPGNRTEARPFASALLSLATGGGKTRVAAALLERLCGGRRALFVVNRTVLAAQTRRALRDFAAVDERDDGFRKPWGSPDECDARPRVTVATIQALRASGAAEAGGLDFDAVVVDEAHSAAADSYLSLLFTGLASKPRCVVIGLTATPFRLSRDAVLGSAFGGSVAGPQIRDLVASGHLARPDVVGPTPKDRLAVRALRPRTSKSAKEDRALDDADAVRLAVRCWARVAADVENATAVAFCRDVKHSLALRDALRAAGFRAEHVDGSTKEKARGRVLGLLADRNVDVVTNAALLCEGFDEPSLSAVLLLRKTESPALYAQQVGRALRGHPGKERAVVVDVAGNSRRHATALFGDAARADRDDGGALAKALAENADAAPAAPKKGNRQAKRAAAAAARRPRRARAARPGVGDIVEALWDGGSCYYLGTITAVIRPKTPKRAPKFDIHYHDGETELGVDWDLLRPPSDGSGRDWTVPRDGEAEPEPEPAAPARPAQSHPCESCGRVFTTAQGRAAHRRFAVETTAASGHARGPHRLEQVRRRARDGLRAKCRYHKCKAALRIGEPRIGKIPPRVNEKQNKRVHWYHPAHLRVL</sequence>
<accession>A0ABR1GCC1</accession>
<feature type="compositionally biased region" description="Low complexity" evidence="1">
    <location>
        <begin position="149"/>
        <end position="165"/>
    </location>
</feature>
<dbReference type="Pfam" id="PF04851">
    <property type="entry name" value="ResIII"/>
    <property type="match status" value="1"/>
</dbReference>
<dbReference type="SUPFAM" id="SSF52540">
    <property type="entry name" value="P-loop containing nucleoside triphosphate hydrolases"/>
    <property type="match status" value="1"/>
</dbReference>
<dbReference type="GO" id="GO:0004386">
    <property type="term" value="F:helicase activity"/>
    <property type="evidence" value="ECO:0007669"/>
    <property type="project" value="UniProtKB-KW"/>
</dbReference>
<dbReference type="InterPro" id="IPR050742">
    <property type="entry name" value="Helicase_Restrict-Modif_Enz"/>
</dbReference>
<dbReference type="InterPro" id="IPR014001">
    <property type="entry name" value="Helicase_ATP-bd"/>
</dbReference>
<dbReference type="CDD" id="cd04508">
    <property type="entry name" value="Tudor_SF"/>
    <property type="match status" value="1"/>
</dbReference>
<gene>
    <name evidence="3" type="primary">irc3</name>
    <name evidence="3" type="ORF">SO694_00001838</name>
</gene>
<reference evidence="3 4" key="1">
    <citation type="submission" date="2024-03" db="EMBL/GenBank/DDBJ databases">
        <title>Aureococcus anophagefferens CCMP1851 and Kratosvirus quantuckense: Draft genome of a second virus-susceptible host strain in the model system.</title>
        <authorList>
            <person name="Chase E."/>
            <person name="Truchon A.R."/>
            <person name="Schepens W."/>
            <person name="Wilhelm S.W."/>
        </authorList>
    </citation>
    <scope>NUCLEOTIDE SEQUENCE [LARGE SCALE GENOMIC DNA]</scope>
    <source>
        <strain evidence="3 4">CCMP1851</strain>
    </source>
</reference>
<evidence type="ECO:0000313" key="3">
    <source>
        <dbReference type="EMBL" id="KAK7253456.1"/>
    </source>
</evidence>
<keyword evidence="4" id="KW-1185">Reference proteome</keyword>
<keyword evidence="3" id="KW-0547">Nucleotide-binding</keyword>
<feature type="region of interest" description="Disordered" evidence="1">
    <location>
        <begin position="32"/>
        <end position="220"/>
    </location>
</feature>
<feature type="region of interest" description="Disordered" evidence="1">
    <location>
        <begin position="613"/>
        <end position="642"/>
    </location>
</feature>
<feature type="compositionally biased region" description="Low complexity" evidence="1">
    <location>
        <begin position="108"/>
        <end position="130"/>
    </location>
</feature>
<dbReference type="SMART" id="SM00490">
    <property type="entry name" value="HELICc"/>
    <property type="match status" value="1"/>
</dbReference>
<dbReference type="EMBL" id="JBBJCI010000035">
    <property type="protein sequence ID" value="KAK7253456.1"/>
    <property type="molecule type" value="Genomic_DNA"/>
</dbReference>
<feature type="compositionally biased region" description="Low complexity" evidence="1">
    <location>
        <begin position="45"/>
        <end position="57"/>
    </location>
</feature>
<keyword evidence="3" id="KW-0067">ATP-binding</keyword>
<dbReference type="PANTHER" id="PTHR47396:SF1">
    <property type="entry name" value="ATP-DEPENDENT HELICASE IRC3-RELATED"/>
    <property type="match status" value="1"/>
</dbReference>
<dbReference type="PANTHER" id="PTHR47396">
    <property type="entry name" value="TYPE I RESTRICTION ENZYME ECOKI R PROTEIN"/>
    <property type="match status" value="1"/>
</dbReference>
<comment type="caution">
    <text evidence="3">The sequence shown here is derived from an EMBL/GenBank/DDBJ whole genome shotgun (WGS) entry which is preliminary data.</text>
</comment>
<dbReference type="InterPro" id="IPR006935">
    <property type="entry name" value="Helicase/UvrB_N"/>
</dbReference>
<dbReference type="InterPro" id="IPR027417">
    <property type="entry name" value="P-loop_NTPase"/>
</dbReference>
<keyword evidence="3" id="KW-0347">Helicase</keyword>
<feature type="compositionally biased region" description="Low complexity" evidence="1">
    <location>
        <begin position="89"/>
        <end position="99"/>
    </location>
</feature>
<proteinExistence type="predicted"/>
<protein>
    <submittedName>
        <fullName evidence="3">DEAD DEAH box helicase</fullName>
    </submittedName>
</protein>
<feature type="region of interest" description="Disordered" evidence="1">
    <location>
        <begin position="697"/>
        <end position="739"/>
    </location>
</feature>
<keyword evidence="3" id="KW-0378">Hydrolase</keyword>
<evidence type="ECO:0000313" key="4">
    <source>
        <dbReference type="Proteomes" id="UP001363151"/>
    </source>
</evidence>
<dbReference type="InterPro" id="IPR001650">
    <property type="entry name" value="Helicase_C-like"/>
</dbReference>
<name>A0ABR1GCC1_AURAN</name>
<dbReference type="SMART" id="SM00487">
    <property type="entry name" value="DEXDc"/>
    <property type="match status" value="1"/>
</dbReference>
<evidence type="ECO:0000259" key="2">
    <source>
        <dbReference type="PROSITE" id="PS51192"/>
    </source>
</evidence>
<dbReference type="Proteomes" id="UP001363151">
    <property type="component" value="Unassembled WGS sequence"/>
</dbReference>
<dbReference type="Gene3D" id="3.40.50.300">
    <property type="entry name" value="P-loop containing nucleotide triphosphate hydrolases"/>
    <property type="match status" value="2"/>
</dbReference>